<evidence type="ECO:0000256" key="3">
    <source>
        <dbReference type="ARBA" id="ARBA00023163"/>
    </source>
</evidence>
<evidence type="ECO:0000259" key="6">
    <source>
        <dbReference type="PROSITE" id="PS50110"/>
    </source>
</evidence>
<dbReference type="SMART" id="SM00862">
    <property type="entry name" value="Trans_reg_C"/>
    <property type="match status" value="1"/>
</dbReference>
<dbReference type="InterPro" id="IPR036388">
    <property type="entry name" value="WH-like_DNA-bd_sf"/>
</dbReference>
<dbReference type="Gene3D" id="1.10.10.10">
    <property type="entry name" value="Winged helix-like DNA-binding domain superfamily/Winged helix DNA-binding domain"/>
    <property type="match status" value="1"/>
</dbReference>
<evidence type="ECO:0000256" key="4">
    <source>
        <dbReference type="PROSITE-ProRule" id="PRU00169"/>
    </source>
</evidence>
<dbReference type="GO" id="GO:0006355">
    <property type="term" value="P:regulation of DNA-templated transcription"/>
    <property type="evidence" value="ECO:0007669"/>
    <property type="project" value="InterPro"/>
</dbReference>
<dbReference type="SMART" id="SM00448">
    <property type="entry name" value="REC"/>
    <property type="match status" value="1"/>
</dbReference>
<dbReference type="CDD" id="cd00383">
    <property type="entry name" value="trans_reg_C"/>
    <property type="match status" value="1"/>
</dbReference>
<dbReference type="InterPro" id="IPR001867">
    <property type="entry name" value="OmpR/PhoB-type_DNA-bd"/>
</dbReference>
<dbReference type="InterPro" id="IPR016032">
    <property type="entry name" value="Sig_transdc_resp-reg_C-effctor"/>
</dbReference>
<keyword evidence="9" id="KW-1185">Reference proteome</keyword>
<dbReference type="PROSITE" id="PS50110">
    <property type="entry name" value="RESPONSE_REGULATORY"/>
    <property type="match status" value="1"/>
</dbReference>
<evidence type="ECO:0000256" key="2">
    <source>
        <dbReference type="ARBA" id="ARBA00023125"/>
    </source>
</evidence>
<dbReference type="EMBL" id="CP060636">
    <property type="protein sequence ID" value="QNM14179.1"/>
    <property type="molecule type" value="Genomic_DNA"/>
</dbReference>
<dbReference type="Gene3D" id="6.10.250.690">
    <property type="match status" value="1"/>
</dbReference>
<feature type="domain" description="Response regulatory" evidence="6">
    <location>
        <begin position="2"/>
        <end position="115"/>
    </location>
</feature>
<dbReference type="Pfam" id="PF00072">
    <property type="entry name" value="Response_reg"/>
    <property type="match status" value="1"/>
</dbReference>
<evidence type="ECO:0000259" key="7">
    <source>
        <dbReference type="PROSITE" id="PS51755"/>
    </source>
</evidence>
<protein>
    <submittedName>
        <fullName evidence="8">Response regulator transcription factor</fullName>
    </submittedName>
</protein>
<dbReference type="InterPro" id="IPR011006">
    <property type="entry name" value="CheY-like_superfamily"/>
</dbReference>
<dbReference type="PROSITE" id="PS51755">
    <property type="entry name" value="OMPR_PHOB"/>
    <property type="match status" value="1"/>
</dbReference>
<dbReference type="Gene3D" id="3.40.50.2300">
    <property type="match status" value="1"/>
</dbReference>
<reference evidence="8 9" key="1">
    <citation type="submission" date="2020-08" db="EMBL/GenBank/DDBJ databases">
        <authorList>
            <person name="Liu C."/>
            <person name="Sun Q."/>
        </authorList>
    </citation>
    <scope>NUCLEOTIDE SEQUENCE [LARGE SCALE GENOMIC DNA]</scope>
    <source>
        <strain evidence="8 9">NSJ-61</strain>
    </source>
</reference>
<dbReference type="InterPro" id="IPR001789">
    <property type="entry name" value="Sig_transdc_resp-reg_receiver"/>
</dbReference>
<dbReference type="GO" id="GO:0000156">
    <property type="term" value="F:phosphorelay response regulator activity"/>
    <property type="evidence" value="ECO:0007669"/>
    <property type="project" value="TreeGrafter"/>
</dbReference>
<feature type="domain" description="OmpR/PhoB-type" evidence="7">
    <location>
        <begin position="124"/>
        <end position="223"/>
    </location>
</feature>
<dbReference type="KEGG" id="ehn:H9Q80_09700"/>
<feature type="DNA-binding region" description="OmpR/PhoB-type" evidence="5">
    <location>
        <begin position="124"/>
        <end position="223"/>
    </location>
</feature>
<dbReference type="PANTHER" id="PTHR48111:SF43">
    <property type="entry name" value="STAGE 0 SPORULATION PROTEIN A HOMOLOG"/>
    <property type="match status" value="1"/>
</dbReference>
<accession>A0A7G9GTP7</accession>
<dbReference type="GO" id="GO:0000976">
    <property type="term" value="F:transcription cis-regulatory region binding"/>
    <property type="evidence" value="ECO:0007669"/>
    <property type="project" value="TreeGrafter"/>
</dbReference>
<keyword evidence="3" id="KW-0804">Transcription</keyword>
<evidence type="ECO:0000313" key="8">
    <source>
        <dbReference type="EMBL" id="QNM14179.1"/>
    </source>
</evidence>
<keyword evidence="2 5" id="KW-0238">DNA-binding</keyword>
<dbReference type="RefSeq" id="WP_117454863.1">
    <property type="nucleotide sequence ID" value="NZ_CP060636.1"/>
</dbReference>
<dbReference type="SUPFAM" id="SSF46894">
    <property type="entry name" value="C-terminal effector domain of the bipartite response regulators"/>
    <property type="match status" value="1"/>
</dbReference>
<proteinExistence type="predicted"/>
<keyword evidence="4" id="KW-0597">Phosphoprotein</keyword>
<gene>
    <name evidence="8" type="ORF">H9Q80_09700</name>
</gene>
<dbReference type="GO" id="GO:0032993">
    <property type="term" value="C:protein-DNA complex"/>
    <property type="evidence" value="ECO:0007669"/>
    <property type="project" value="TreeGrafter"/>
</dbReference>
<dbReference type="GO" id="GO:0005829">
    <property type="term" value="C:cytosol"/>
    <property type="evidence" value="ECO:0007669"/>
    <property type="project" value="TreeGrafter"/>
</dbReference>
<dbReference type="Proteomes" id="UP000515856">
    <property type="component" value="Chromosome"/>
</dbReference>
<dbReference type="Pfam" id="PF00486">
    <property type="entry name" value="Trans_reg_C"/>
    <property type="match status" value="1"/>
</dbReference>
<dbReference type="AlphaFoldDB" id="A0A7G9GTP7"/>
<name>A0A7G9GTP7_9FIRM</name>
<sequence length="223" mass="26062">MRIMIIEDDRVLGNEIKLYCEKWGLEVVCATKFHDLCKEVEVLQPHLILLDINLPYFDGFYWCEKIRKNSTVPILFISSRDGNQDKIMAITTGGDDYIQKPFALDYLMAKIQAMLRRTYEYQDHVQMQLSNDLQYDFSQGLLRYHHEVIELTKMENRILAILLKSRGKIVSREELMMQIWSTDEFISDGSLTTSISRLKSKIRQETGVEDIIITKKGQGYLIP</sequence>
<evidence type="ECO:0000313" key="9">
    <source>
        <dbReference type="Proteomes" id="UP000515856"/>
    </source>
</evidence>
<evidence type="ECO:0000256" key="5">
    <source>
        <dbReference type="PROSITE-ProRule" id="PRU01091"/>
    </source>
</evidence>
<dbReference type="InterPro" id="IPR039420">
    <property type="entry name" value="WalR-like"/>
</dbReference>
<evidence type="ECO:0000256" key="1">
    <source>
        <dbReference type="ARBA" id="ARBA00023015"/>
    </source>
</evidence>
<dbReference type="SUPFAM" id="SSF52172">
    <property type="entry name" value="CheY-like"/>
    <property type="match status" value="1"/>
</dbReference>
<organism evidence="8 9">
    <name type="scientific">[Eubacterium] hominis</name>
    <dbReference type="NCBI Taxonomy" id="2764325"/>
    <lineage>
        <taxon>Bacteria</taxon>
        <taxon>Bacillati</taxon>
        <taxon>Bacillota</taxon>
        <taxon>Erysipelotrichia</taxon>
        <taxon>Erysipelotrichales</taxon>
        <taxon>Erysipelotrichaceae</taxon>
        <taxon>Amedibacillus</taxon>
    </lineage>
</organism>
<dbReference type="PANTHER" id="PTHR48111">
    <property type="entry name" value="REGULATOR OF RPOS"/>
    <property type="match status" value="1"/>
</dbReference>
<feature type="modified residue" description="4-aspartylphosphate" evidence="4">
    <location>
        <position position="51"/>
    </location>
</feature>
<keyword evidence="1" id="KW-0805">Transcription regulation</keyword>